<evidence type="ECO:0000313" key="2">
    <source>
        <dbReference type="Proteomes" id="UP000782475"/>
    </source>
</evidence>
<dbReference type="Proteomes" id="UP000782475">
    <property type="component" value="Unassembled WGS sequence"/>
</dbReference>
<proteinExistence type="predicted"/>
<evidence type="ECO:0000313" key="1">
    <source>
        <dbReference type="EMBL" id="MBX7274270.1"/>
    </source>
</evidence>
<protein>
    <submittedName>
        <fullName evidence="1">CoA transferase</fullName>
    </submittedName>
</protein>
<keyword evidence="2" id="KW-1185">Reference proteome</keyword>
<sequence length="391" mass="42306">MPLRNLKVLDFSTLLPGPYATMMMADLGTDVLRVEATERADLLRQLPPFNADGASYNHTYLNRSKRSIGLNLKEPEAVAIVEALVKEYDIVVEQFRPGVMERFGLGYEALRAINPRLIYCSITGFGQTGPYAGRPGHDLNYLAISGVASHTGRAGQGPLPLGVAVADIAGGSLLAMTGILSAVIERQNSGLGQHIDISMTDAAFALNTFAGVSALNTKVEPGPGMMLNGGSFYDYYETADGRYFSVAGLEPKFLQLLCGVLGRPDLLSKGLSQNPADHQELREVLATTFKSQSFSYWQSVFADIEACVEPVLSVSEAAAHPQLRARGMVIELREPGGKVQRQVANPIRFSRNAHEYKFTGVELGAHTEEVLGQLGFDRNAMDTLRKKGVVG</sequence>
<organism evidence="1 2">
    <name type="scientific">Stutzerimonas chloritidismutans</name>
    <name type="common">Pseudomonas chloritidismutans</name>
    <dbReference type="NCBI Taxonomy" id="203192"/>
    <lineage>
        <taxon>Bacteria</taxon>
        <taxon>Pseudomonadati</taxon>
        <taxon>Pseudomonadota</taxon>
        <taxon>Gammaproteobacteria</taxon>
        <taxon>Pseudomonadales</taxon>
        <taxon>Pseudomonadaceae</taxon>
        <taxon>Stutzerimonas</taxon>
    </lineage>
</organism>
<reference evidence="1 2" key="1">
    <citation type="journal article" date="2021" name="Appl. Microbiol. Biotechnol.">
        <title>Biotechnological applications of marine bacteria in bioremediation of environments polluted with hydrocarbons and plastics.</title>
        <authorList>
            <person name="Muriel-Millan L.F."/>
            <person name="Millan-Lopez S."/>
            <person name="Pardo-Lopez L."/>
        </authorList>
    </citation>
    <scope>NUCLEOTIDE SEQUENCE [LARGE SCALE GENOMIC DNA]</scope>
    <source>
        <strain evidence="1 2">GOM4</strain>
    </source>
</reference>
<keyword evidence="1" id="KW-0808">Transferase</keyword>
<gene>
    <name evidence="1" type="ORF">KJJ99_21005</name>
</gene>
<dbReference type="EMBL" id="JAHHFP010000025">
    <property type="protein sequence ID" value="MBX7274270.1"/>
    <property type="molecule type" value="Genomic_DNA"/>
</dbReference>
<accession>A0ACC5VQI3</accession>
<name>A0ACC5VQI3_STUCH</name>
<comment type="caution">
    <text evidence="1">The sequence shown here is derived from an EMBL/GenBank/DDBJ whole genome shotgun (WGS) entry which is preliminary data.</text>
</comment>